<protein>
    <submittedName>
        <fullName evidence="1">Uncharacterized protein</fullName>
    </submittedName>
</protein>
<dbReference type="GeneID" id="90449870"/>
<evidence type="ECO:0000313" key="2">
    <source>
        <dbReference type="Proteomes" id="UP001492541"/>
    </source>
</evidence>
<proteinExistence type="predicted"/>
<dbReference type="RefSeq" id="WP_193807508.1">
    <property type="nucleotide sequence ID" value="NZ_CP087714.1"/>
</dbReference>
<sequence length="135" mass="14659">MKKYRLSRDGKTLIVGKDSIVDKHLRFDGTVFAGILSSFWGNIEASEVKLAGRNFVGGSILCEKAIIGPKTEFNEIVADGNVLIFPKCRGRFVKGDSVIIKEGSVIGFVKANRIVIEGYAKIGRLEGGKIIVSKS</sequence>
<keyword evidence="2" id="KW-1185">Reference proteome</keyword>
<accession>A0ABZ3H1I5</accession>
<organism evidence="1 2">
    <name type="scientific">Geoglobus acetivorans</name>
    <dbReference type="NCBI Taxonomy" id="565033"/>
    <lineage>
        <taxon>Archaea</taxon>
        <taxon>Methanobacteriati</taxon>
        <taxon>Methanobacteriota</taxon>
        <taxon>Archaeoglobi</taxon>
        <taxon>Archaeoglobales</taxon>
        <taxon>Archaeoglobaceae</taxon>
        <taxon>Geoglobus</taxon>
    </lineage>
</organism>
<evidence type="ECO:0000313" key="1">
    <source>
        <dbReference type="EMBL" id="XAT63425.1"/>
    </source>
</evidence>
<dbReference type="Proteomes" id="UP001492541">
    <property type="component" value="Chromosome"/>
</dbReference>
<gene>
    <name evidence="1" type="ORF">LPQ35_09210</name>
</gene>
<reference evidence="1 2" key="1">
    <citation type="submission" date="2021-11" db="EMBL/GenBank/DDBJ databases">
        <title>Whole genome of Geoglobus acetivorans.</title>
        <authorList>
            <person name="Liu D."/>
        </authorList>
    </citation>
    <scope>NUCLEOTIDE SEQUENCE [LARGE SCALE GENOMIC DNA]</scope>
    <source>
        <strain evidence="1 2">SBH6</strain>
    </source>
</reference>
<dbReference type="EMBL" id="CP087714">
    <property type="protein sequence ID" value="XAT63425.1"/>
    <property type="molecule type" value="Genomic_DNA"/>
</dbReference>
<name>A0ABZ3H1I5_GEOAI</name>